<name>A0A9X1XT25_9FLAO</name>
<dbReference type="EMBL" id="JALNUB010000019">
    <property type="protein sequence ID" value="MCK8143347.1"/>
    <property type="molecule type" value="Genomic_DNA"/>
</dbReference>
<keyword evidence="3" id="KW-1185">Reference proteome</keyword>
<dbReference type="RefSeq" id="WP_248429340.1">
    <property type="nucleotide sequence ID" value="NZ_JALNUB010000017.1"/>
</dbReference>
<organism evidence="1 3">
    <name type="scientific">Flavobacterium pygoscelis</name>
    <dbReference type="NCBI Taxonomy" id="2893176"/>
    <lineage>
        <taxon>Bacteria</taxon>
        <taxon>Pseudomonadati</taxon>
        <taxon>Bacteroidota</taxon>
        <taxon>Flavobacteriia</taxon>
        <taxon>Flavobacteriales</taxon>
        <taxon>Flavobacteriaceae</taxon>
        <taxon>Flavobacterium</taxon>
    </lineage>
</organism>
<gene>
    <name evidence="1" type="ORF">MW871_15650</name>
    <name evidence="2" type="ORF">MW871_15760</name>
</gene>
<accession>A0A9X1XT25</accession>
<protein>
    <submittedName>
        <fullName evidence="1">Uncharacterized protein</fullName>
    </submittedName>
</protein>
<proteinExistence type="predicted"/>
<dbReference type="Proteomes" id="UP001139260">
    <property type="component" value="Unassembled WGS sequence"/>
</dbReference>
<dbReference type="AlphaFoldDB" id="A0A9X1XT25"/>
<sequence>MRQFVEDDNQFKDGILAFDKRNKVKLYKTHNTSEDKRIYSYLILDFKLPKDIHFKDFTIEQSIEVDIIKNIKSDQSAKKAYVSPVKMPERINYINSHYFTLGLSAVCSFAFERPVVSTKNDYYNRFEVANEHELREIGVEFPRTIRGPGAKGFRIHNEIIDVWEQRLIEVVNLLDKLTLSESKEYEVSYENLMQSFRLIQLAHINKKEDFDLGFSFIIAGIEAISQIAIDKIDFSNKPDHYNEWKNLSKKNEVAKSLFEEYLKVQAYVNAEINNRDLTKRFVRFLITYTKNSDWEEVFYNELITEGLKYRILFPNEISVVPELKPNKLTEEEFSIIIKNTYTLRSEFFHMGQSLPHKRTNNSSCDRFFHIIDNIKRREELFKKMEKENRIESPFEEWTKTQDTLITFELMSNMARNSIINYIKKVLK</sequence>
<reference evidence="1" key="1">
    <citation type="submission" date="2022-04" db="EMBL/GenBank/DDBJ databases">
        <title>Flavobacterium pygoscelis sp. nov. isolated from Chinstrap chick (Pygoscelis antarcticus).</title>
        <authorList>
            <person name="Irgang R."/>
            <person name="Poblete-Morales M."/>
            <person name="Avendano-Herrera R."/>
        </authorList>
    </citation>
    <scope>NUCLEOTIDE SEQUENCE</scope>
    <source>
        <strain evidence="1">I-SCBP12n</strain>
    </source>
</reference>
<dbReference type="EMBL" id="JALNUB010000017">
    <property type="protein sequence ID" value="MCK8143325.1"/>
    <property type="molecule type" value="Genomic_DNA"/>
</dbReference>
<evidence type="ECO:0000313" key="2">
    <source>
        <dbReference type="EMBL" id="MCK8143347.1"/>
    </source>
</evidence>
<evidence type="ECO:0000313" key="3">
    <source>
        <dbReference type="Proteomes" id="UP001139260"/>
    </source>
</evidence>
<comment type="caution">
    <text evidence="1">The sequence shown here is derived from an EMBL/GenBank/DDBJ whole genome shotgun (WGS) entry which is preliminary data.</text>
</comment>
<evidence type="ECO:0000313" key="1">
    <source>
        <dbReference type="EMBL" id="MCK8143325.1"/>
    </source>
</evidence>